<accession>A0A166YWR1</accession>
<dbReference type="PANTHER" id="PTHR10926:SF0">
    <property type="entry name" value="CDC50, ISOFORM A"/>
    <property type="match status" value="1"/>
</dbReference>
<protein>
    <submittedName>
        <fullName evidence="8">LEM3/CDC50 family protein</fullName>
    </submittedName>
</protein>
<dbReference type="GO" id="GO:0045332">
    <property type="term" value="P:phospholipid translocation"/>
    <property type="evidence" value="ECO:0007669"/>
    <property type="project" value="UniProtKB-UniRule"/>
</dbReference>
<dbReference type="GO" id="GO:0005886">
    <property type="term" value="C:plasma membrane"/>
    <property type="evidence" value="ECO:0007669"/>
    <property type="project" value="TreeGrafter"/>
</dbReference>
<evidence type="ECO:0000256" key="3">
    <source>
        <dbReference type="ARBA" id="ARBA00022692"/>
    </source>
</evidence>
<evidence type="ECO:0000256" key="4">
    <source>
        <dbReference type="ARBA" id="ARBA00022989"/>
    </source>
</evidence>
<dbReference type="STRING" id="708197.A0A166YWR1"/>
<evidence type="ECO:0000256" key="5">
    <source>
        <dbReference type="ARBA" id="ARBA00023136"/>
    </source>
</evidence>
<comment type="subcellular location">
    <subcellularLocation>
        <location evidence="1">Membrane</location>
        <topology evidence="1">Multi-pass membrane protein</topology>
    </subcellularLocation>
</comment>
<organism evidence="8 9">
    <name type="scientific">Colletotrichum tofieldiae</name>
    <dbReference type="NCBI Taxonomy" id="708197"/>
    <lineage>
        <taxon>Eukaryota</taxon>
        <taxon>Fungi</taxon>
        <taxon>Dikarya</taxon>
        <taxon>Ascomycota</taxon>
        <taxon>Pezizomycotina</taxon>
        <taxon>Sordariomycetes</taxon>
        <taxon>Hypocreomycetidae</taxon>
        <taxon>Glomerellales</taxon>
        <taxon>Glomerellaceae</taxon>
        <taxon>Colletotrichum</taxon>
        <taxon>Colletotrichum spaethianum species complex</taxon>
    </lineage>
</organism>
<evidence type="ECO:0000256" key="7">
    <source>
        <dbReference type="SAM" id="Phobius"/>
    </source>
</evidence>
<dbReference type="PIRSF" id="PIRSF015840">
    <property type="entry name" value="DUF284_TM_euk"/>
    <property type="match status" value="1"/>
</dbReference>
<name>A0A166YWR1_9PEZI</name>
<dbReference type="GO" id="GO:0005783">
    <property type="term" value="C:endoplasmic reticulum"/>
    <property type="evidence" value="ECO:0007669"/>
    <property type="project" value="TreeGrafter"/>
</dbReference>
<dbReference type="InterPro" id="IPR005045">
    <property type="entry name" value="CDC50/LEM3_fam"/>
</dbReference>
<comment type="caution">
    <text evidence="8">The sequence shown here is derived from an EMBL/GenBank/DDBJ whole genome shotgun (WGS) entry which is preliminary data.</text>
</comment>
<comment type="similarity">
    <text evidence="2 6">Belongs to the CDC50/LEM3 family.</text>
</comment>
<evidence type="ECO:0000256" key="1">
    <source>
        <dbReference type="ARBA" id="ARBA00004141"/>
    </source>
</evidence>
<dbReference type="GO" id="GO:0005794">
    <property type="term" value="C:Golgi apparatus"/>
    <property type="evidence" value="ECO:0007669"/>
    <property type="project" value="TreeGrafter"/>
</dbReference>
<dbReference type="AlphaFoldDB" id="A0A166YWR1"/>
<feature type="transmembrane region" description="Helical" evidence="7">
    <location>
        <begin position="417"/>
        <end position="441"/>
    </location>
</feature>
<keyword evidence="4 7" id="KW-1133">Transmembrane helix</keyword>
<dbReference type="Pfam" id="PF03381">
    <property type="entry name" value="CDC50"/>
    <property type="match status" value="1"/>
</dbReference>
<dbReference type="EMBL" id="LFIV01000003">
    <property type="protein sequence ID" value="KZL78143.1"/>
    <property type="molecule type" value="Genomic_DNA"/>
</dbReference>
<keyword evidence="9" id="KW-1185">Reference proteome</keyword>
<evidence type="ECO:0000256" key="2">
    <source>
        <dbReference type="ARBA" id="ARBA00009457"/>
    </source>
</evidence>
<evidence type="ECO:0000313" key="9">
    <source>
        <dbReference type="Proteomes" id="UP000076552"/>
    </source>
</evidence>
<evidence type="ECO:0000313" key="8">
    <source>
        <dbReference type="EMBL" id="KZL78143.1"/>
    </source>
</evidence>
<gene>
    <name evidence="8" type="ORF">CT0861_07854</name>
</gene>
<evidence type="ECO:0000256" key="6">
    <source>
        <dbReference type="PIRNR" id="PIRNR015840"/>
    </source>
</evidence>
<sequence>MIKFYTNYFSSKSAGVGTKRRSGAAKNYWRLQELSRDNGNENENATAGGHMALFWRNKKTSEAAQDERPLRRPKDTPLNQQRMRAWQPVFTHGTSIKAFLALGIIFLAIGAFWISANKKISEIRFDYTKCHQIDLEDEPELMPSENIKQHFKASSTGHPLAQWKRSNRPLTFDGVTKNYTLCTIDFFLPDDLRPPVLFYYQLTNFYQNHRKYVTSLDPGQLKGKSATRDSIKSTCFPITSSRSSLEGERGQEEDKIIYPCGAIANSFFNDTFVNPQRFPAGFDPDSDQLTTYNMSRTGIASRHEKPLFKPTTYPIPLGPNENNGTVIVPPPNWAERFPNGYHTGNMFNPADDEAFMVWMRTAASPTFAKLSMRNDEQVMGRGMYRLQAYSHFPAHMYGGTKSIIISTTSSGMKRNKFLSVSSMASGAISITLAAVVALSVLHKQQALKDHEYLHQ</sequence>
<proteinExistence type="inferred from homology"/>
<feature type="transmembrane region" description="Helical" evidence="7">
    <location>
        <begin position="96"/>
        <end position="114"/>
    </location>
</feature>
<dbReference type="PANTHER" id="PTHR10926">
    <property type="entry name" value="CELL CYCLE CONTROL PROTEIN 50"/>
    <property type="match status" value="1"/>
</dbReference>
<reference evidence="8 9" key="1">
    <citation type="submission" date="2015-06" db="EMBL/GenBank/DDBJ databases">
        <title>Survival trade-offs in plant roots during colonization by closely related pathogenic and mutualistic fungi.</title>
        <authorList>
            <person name="Hacquard S."/>
            <person name="Kracher B."/>
            <person name="Hiruma K."/>
            <person name="Weinman A."/>
            <person name="Muench P."/>
            <person name="Garrido Oter R."/>
            <person name="Ver Loren van Themaat E."/>
            <person name="Dallerey J.-F."/>
            <person name="Damm U."/>
            <person name="Henrissat B."/>
            <person name="Lespinet O."/>
            <person name="Thon M."/>
            <person name="Kemen E."/>
            <person name="McHardy A.C."/>
            <person name="Schulze-Lefert P."/>
            <person name="O'Connell R.J."/>
        </authorList>
    </citation>
    <scope>NUCLEOTIDE SEQUENCE [LARGE SCALE GENOMIC DNA]</scope>
    <source>
        <strain evidence="8 9">0861</strain>
    </source>
</reference>
<keyword evidence="3 7" id="KW-0812">Transmembrane</keyword>
<keyword evidence="5 6" id="KW-0472">Membrane</keyword>
<dbReference type="Proteomes" id="UP000076552">
    <property type="component" value="Unassembled WGS sequence"/>
</dbReference>